<dbReference type="HOGENOM" id="CLU_133794_2_0_4"/>
<name>Q5P576_AROAE</name>
<proteinExistence type="predicted"/>
<accession>Q5P576</accession>
<dbReference type="RefSeq" id="WP_011237254.1">
    <property type="nucleotide sequence ID" value="NC_006513.1"/>
</dbReference>
<gene>
    <name evidence="3" type="ORF">ebB78</name>
</gene>
<feature type="transmembrane region" description="Helical" evidence="2">
    <location>
        <begin position="54"/>
        <end position="80"/>
    </location>
</feature>
<keyword evidence="2" id="KW-0472">Membrane</keyword>
<feature type="region of interest" description="Disordered" evidence="1">
    <location>
        <begin position="86"/>
        <end position="124"/>
    </location>
</feature>
<reference evidence="3 4" key="1">
    <citation type="journal article" date="2005" name="Arch. Microbiol.">
        <title>The genome sequence of an anaerobic aromatic-degrading denitrifying bacterium, strain EbN1.</title>
        <authorList>
            <person name="Rabus R."/>
            <person name="Kube M."/>
            <person name="Heider J."/>
            <person name="Beck A."/>
            <person name="Heitmann K."/>
            <person name="Widdel F."/>
            <person name="Reinhardt R."/>
        </authorList>
    </citation>
    <scope>NUCLEOTIDE SEQUENCE [LARGE SCALE GENOMIC DNA]</scope>
    <source>
        <strain evidence="3 4">EbN1</strain>
    </source>
</reference>
<dbReference type="KEGG" id="eba:ebB78"/>
<protein>
    <recommendedName>
        <fullName evidence="5">DUF3742 domain-containing protein</fullName>
    </recommendedName>
</protein>
<dbReference type="EMBL" id="CR555306">
    <property type="protein sequence ID" value="CAI07536.1"/>
    <property type="molecule type" value="Genomic_DNA"/>
</dbReference>
<dbReference type="eggNOG" id="ENOG502ZBV0">
    <property type="taxonomic scope" value="Bacteria"/>
</dbReference>
<sequence>MKPAAQTTFAERVGRTLGRLWRGCVRLDRRATHRLVAKGWAPGVAKAVILLVKLAAIGVLLFAAFWSALVALGIVVVAAWTARSLDDEDDSISQTEWRYGPAGYGLYTSNEQRIDPHDPEGDQP</sequence>
<keyword evidence="4" id="KW-1185">Reference proteome</keyword>
<feature type="compositionally biased region" description="Basic and acidic residues" evidence="1">
    <location>
        <begin position="112"/>
        <end position="124"/>
    </location>
</feature>
<dbReference type="Proteomes" id="UP000006552">
    <property type="component" value="Chromosome"/>
</dbReference>
<dbReference type="AlphaFoldDB" id="Q5P576"/>
<evidence type="ECO:0000256" key="2">
    <source>
        <dbReference type="SAM" id="Phobius"/>
    </source>
</evidence>
<evidence type="ECO:0000256" key="1">
    <source>
        <dbReference type="SAM" id="MobiDB-lite"/>
    </source>
</evidence>
<organism evidence="3 4">
    <name type="scientific">Aromatoleum aromaticum (strain DSM 19018 / LMG 30748 / EbN1)</name>
    <name type="common">Azoarcus sp. (strain EbN1)</name>
    <dbReference type="NCBI Taxonomy" id="76114"/>
    <lineage>
        <taxon>Bacteria</taxon>
        <taxon>Pseudomonadati</taxon>
        <taxon>Pseudomonadota</taxon>
        <taxon>Betaproteobacteria</taxon>
        <taxon>Rhodocyclales</taxon>
        <taxon>Rhodocyclaceae</taxon>
        <taxon>Aromatoleum</taxon>
    </lineage>
</organism>
<dbReference type="OrthoDB" id="8454876at2"/>
<keyword evidence="2" id="KW-0812">Transmembrane</keyword>
<keyword evidence="2" id="KW-1133">Transmembrane helix</keyword>
<dbReference type="InterPro" id="IPR022213">
    <property type="entry name" value="DUF3742"/>
</dbReference>
<evidence type="ECO:0000313" key="3">
    <source>
        <dbReference type="EMBL" id="CAI07536.1"/>
    </source>
</evidence>
<evidence type="ECO:0000313" key="4">
    <source>
        <dbReference type="Proteomes" id="UP000006552"/>
    </source>
</evidence>
<evidence type="ECO:0008006" key="5">
    <source>
        <dbReference type="Google" id="ProtNLM"/>
    </source>
</evidence>
<dbReference type="Pfam" id="PF12553">
    <property type="entry name" value="DUF3742"/>
    <property type="match status" value="1"/>
</dbReference>